<evidence type="ECO:0000259" key="8">
    <source>
        <dbReference type="Pfam" id="PF21981"/>
    </source>
</evidence>
<name>A0A2V1MY46_9LACO</name>
<dbReference type="HAMAP" id="MF_01114">
    <property type="entry name" value="RecX"/>
    <property type="match status" value="1"/>
</dbReference>
<evidence type="ECO:0000256" key="2">
    <source>
        <dbReference type="ARBA" id="ARBA00004496"/>
    </source>
</evidence>
<evidence type="ECO:0000313" key="10">
    <source>
        <dbReference type="EMBL" id="PWF99906.1"/>
    </source>
</evidence>
<evidence type="ECO:0000256" key="5">
    <source>
        <dbReference type="ARBA" id="ARBA00022490"/>
    </source>
</evidence>
<protein>
    <recommendedName>
        <fullName evidence="4 6">Regulatory protein RecX</fullName>
    </recommendedName>
</protein>
<feature type="domain" description="RecX second three-helical" evidence="7">
    <location>
        <begin position="107"/>
        <end position="148"/>
    </location>
</feature>
<evidence type="ECO:0000259" key="7">
    <source>
        <dbReference type="Pfam" id="PF02631"/>
    </source>
</evidence>
<dbReference type="InterPro" id="IPR003783">
    <property type="entry name" value="Regulatory_RecX"/>
</dbReference>
<dbReference type="AlphaFoldDB" id="A0A2V1MY46"/>
<dbReference type="EMBL" id="QCXQ01000002">
    <property type="protein sequence ID" value="PWF99906.1"/>
    <property type="molecule type" value="Genomic_DNA"/>
</dbReference>
<dbReference type="PANTHER" id="PTHR33602">
    <property type="entry name" value="REGULATORY PROTEIN RECX FAMILY PROTEIN"/>
    <property type="match status" value="1"/>
</dbReference>
<comment type="similarity">
    <text evidence="3 6">Belongs to the RecX family.</text>
</comment>
<proteinExistence type="inferred from homology"/>
<evidence type="ECO:0000256" key="6">
    <source>
        <dbReference type="HAMAP-Rule" id="MF_01114"/>
    </source>
</evidence>
<evidence type="ECO:0000256" key="3">
    <source>
        <dbReference type="ARBA" id="ARBA00009695"/>
    </source>
</evidence>
<dbReference type="RefSeq" id="WP_109249856.1">
    <property type="nucleotide sequence ID" value="NZ_QCXQ01000002.1"/>
</dbReference>
<feature type="domain" description="RecX third three-helical" evidence="8">
    <location>
        <begin position="214"/>
        <end position="257"/>
    </location>
</feature>
<sequence length="269" mass="31312">MSQITMIEAQKHQGRYNIYVDGAYAFPVSEAVLIEFRVFKGMDVTPKLKKQLIHADDVSRAFNRALDYLANQLRTEKEVIDKLVALDIPEDVREQTLRKLRDLNLIDDAKYAGSYVRTMKLTSDKGPRVIRQNLRHKGVGENLIDDALEEFSVTEQIENALATAKKLTKRYQNKPFSMQKPKITQALMSRGFGHDEIEAVFTELELVPDEEKQAQLLDHDAERLWHRFRGRKPSERKQKTRQALYRKGYAIDAINYWFEDHEETLQADD</sequence>
<keyword evidence="11" id="KW-1185">Reference proteome</keyword>
<dbReference type="InterPro" id="IPR036388">
    <property type="entry name" value="WH-like_DNA-bd_sf"/>
</dbReference>
<dbReference type="InterPro" id="IPR053924">
    <property type="entry name" value="RecX_HTH_2nd"/>
</dbReference>
<comment type="function">
    <text evidence="1 6">Modulates RecA activity.</text>
</comment>
<feature type="domain" description="RecX first three-helical" evidence="9">
    <location>
        <begin position="61"/>
        <end position="100"/>
    </location>
</feature>
<dbReference type="InterPro" id="IPR053925">
    <property type="entry name" value="RecX_HTH_3rd"/>
</dbReference>
<dbReference type="NCBIfam" id="NF010733">
    <property type="entry name" value="PRK14135.1"/>
    <property type="match status" value="1"/>
</dbReference>
<dbReference type="Pfam" id="PF21981">
    <property type="entry name" value="RecX_HTH3"/>
    <property type="match status" value="2"/>
</dbReference>
<dbReference type="Gene3D" id="1.10.10.10">
    <property type="entry name" value="Winged helix-like DNA-binding domain superfamily/Winged helix DNA-binding domain"/>
    <property type="match status" value="4"/>
</dbReference>
<dbReference type="GO" id="GO:0006282">
    <property type="term" value="P:regulation of DNA repair"/>
    <property type="evidence" value="ECO:0007669"/>
    <property type="project" value="UniProtKB-UniRule"/>
</dbReference>
<dbReference type="OrthoDB" id="5421057at2"/>
<accession>A0A2V1MY46</accession>
<dbReference type="Pfam" id="PF02631">
    <property type="entry name" value="RecX_HTH2"/>
    <property type="match status" value="1"/>
</dbReference>
<evidence type="ECO:0000259" key="9">
    <source>
        <dbReference type="Pfam" id="PF21982"/>
    </source>
</evidence>
<comment type="subcellular location">
    <subcellularLocation>
        <location evidence="2 6">Cytoplasm</location>
    </subcellularLocation>
</comment>
<dbReference type="PANTHER" id="PTHR33602:SF1">
    <property type="entry name" value="REGULATORY PROTEIN RECX FAMILY PROTEIN"/>
    <property type="match status" value="1"/>
</dbReference>
<gene>
    <name evidence="6" type="primary">recX</name>
    <name evidence="10" type="ORF">DCM90_02845</name>
</gene>
<reference evidence="10 11" key="1">
    <citation type="journal article" date="2018" name="Int. J. Syst. Evol. Microbiol.">
        <title>Lactobacillus bambusae sp. nov., isolated from a traditional fermented Ma-bamboo shoots of Taiwan.</title>
        <authorList>
            <person name="Wang L.-T."/>
        </authorList>
    </citation>
    <scope>NUCLEOTIDE SEQUENCE [LARGE SCALE GENOMIC DNA]</scope>
    <source>
        <strain evidence="10 11">BS-W1</strain>
    </source>
</reference>
<dbReference type="InterPro" id="IPR053926">
    <property type="entry name" value="RecX_HTH_1st"/>
</dbReference>
<evidence type="ECO:0000256" key="1">
    <source>
        <dbReference type="ARBA" id="ARBA00003529"/>
    </source>
</evidence>
<organism evidence="10 11">
    <name type="scientific">Levilactobacillus bambusae</name>
    <dbReference type="NCBI Taxonomy" id="2024736"/>
    <lineage>
        <taxon>Bacteria</taxon>
        <taxon>Bacillati</taxon>
        <taxon>Bacillota</taxon>
        <taxon>Bacilli</taxon>
        <taxon>Lactobacillales</taxon>
        <taxon>Lactobacillaceae</taxon>
        <taxon>Levilactobacillus</taxon>
    </lineage>
</organism>
<keyword evidence="5 6" id="KW-0963">Cytoplasm</keyword>
<dbReference type="Proteomes" id="UP000245080">
    <property type="component" value="Unassembled WGS sequence"/>
</dbReference>
<evidence type="ECO:0000256" key="4">
    <source>
        <dbReference type="ARBA" id="ARBA00018111"/>
    </source>
</evidence>
<comment type="caution">
    <text evidence="10">The sequence shown here is derived from an EMBL/GenBank/DDBJ whole genome shotgun (WGS) entry which is preliminary data.</text>
</comment>
<feature type="domain" description="RecX third three-helical" evidence="8">
    <location>
        <begin position="155"/>
        <end position="200"/>
    </location>
</feature>
<dbReference type="GO" id="GO:0005737">
    <property type="term" value="C:cytoplasm"/>
    <property type="evidence" value="ECO:0007669"/>
    <property type="project" value="UniProtKB-SubCell"/>
</dbReference>
<dbReference type="Pfam" id="PF21982">
    <property type="entry name" value="RecX_HTH1"/>
    <property type="match status" value="1"/>
</dbReference>
<evidence type="ECO:0000313" key="11">
    <source>
        <dbReference type="Proteomes" id="UP000245080"/>
    </source>
</evidence>